<dbReference type="RefSeq" id="WP_090838911.1">
    <property type="nucleotide sequence ID" value="NZ_FORM01000003.1"/>
</dbReference>
<organism evidence="1 2">
    <name type="scientific">Olleya namhaensis</name>
    <dbReference type="NCBI Taxonomy" id="1144750"/>
    <lineage>
        <taxon>Bacteria</taxon>
        <taxon>Pseudomonadati</taxon>
        <taxon>Bacteroidota</taxon>
        <taxon>Flavobacteriia</taxon>
        <taxon>Flavobacteriales</taxon>
        <taxon>Flavobacteriaceae</taxon>
    </lineage>
</organism>
<evidence type="ECO:0000313" key="2">
    <source>
        <dbReference type="Proteomes" id="UP000199559"/>
    </source>
</evidence>
<dbReference type="AlphaFoldDB" id="A0A1I3MTG9"/>
<sequence length="246" mass="28784">MKKIIIDISVKLVLVSFFISCASKKNHIREVIDGVYIQTDNRRIELHFENNSFFLKDNFEPTHLAIQEYICCDTIAYGNWSYVDNQNFLSLSSPEELSTFYLNLDVTEKHKDSKDITFVIDNPIERSHEKKGASNELLYSISITKQNGEVMTKTSINRIIKIEDISEISMFEIIVYPKCDIPLRDLASKEIFTIPYDVKKANTNLFNIDIPMLNYKYLSLKRLDKDYVRVKNKNILIWDGKEYVKK</sequence>
<dbReference type="Proteomes" id="UP000199559">
    <property type="component" value="Unassembled WGS sequence"/>
</dbReference>
<dbReference type="EMBL" id="FORM01000003">
    <property type="protein sequence ID" value="SFJ00313.1"/>
    <property type="molecule type" value="Genomic_DNA"/>
</dbReference>
<proteinExistence type="predicted"/>
<dbReference type="STRING" id="1144750.SAMN05443431_103299"/>
<protein>
    <submittedName>
        <fullName evidence="1">Uncharacterized protein</fullName>
    </submittedName>
</protein>
<evidence type="ECO:0000313" key="1">
    <source>
        <dbReference type="EMBL" id="SFJ00313.1"/>
    </source>
</evidence>
<gene>
    <name evidence="1" type="ORF">SAMN05443431_103299</name>
</gene>
<keyword evidence="2" id="KW-1185">Reference proteome</keyword>
<reference evidence="2" key="1">
    <citation type="submission" date="2016-10" db="EMBL/GenBank/DDBJ databases">
        <authorList>
            <person name="Varghese N."/>
            <person name="Submissions S."/>
        </authorList>
    </citation>
    <scope>NUCLEOTIDE SEQUENCE [LARGE SCALE GENOMIC DNA]</scope>
    <source>
        <strain evidence="2">DSM 28881</strain>
    </source>
</reference>
<accession>A0A1I3MTG9</accession>
<name>A0A1I3MTG9_9FLAO</name>